<protein>
    <recommendedName>
        <fullName evidence="3">Metallo-beta-lactamase domain-containing protein</fullName>
    </recommendedName>
</protein>
<evidence type="ECO:0000313" key="5">
    <source>
        <dbReference type="Proteomes" id="UP000620104"/>
    </source>
</evidence>
<dbReference type="Gene3D" id="3.60.15.10">
    <property type="entry name" value="Ribonuclease Z/Hydroxyacylglutathione hydrolase-like"/>
    <property type="match status" value="1"/>
</dbReference>
<feature type="domain" description="Metallo-beta-lactamase" evidence="3">
    <location>
        <begin position="53"/>
        <end position="243"/>
    </location>
</feature>
<dbReference type="GO" id="GO:0046872">
    <property type="term" value="F:metal ion binding"/>
    <property type="evidence" value="ECO:0007669"/>
    <property type="project" value="UniProtKB-KW"/>
</dbReference>
<proteinExistence type="predicted"/>
<dbReference type="GO" id="GO:0070813">
    <property type="term" value="P:hydrogen sulfide metabolic process"/>
    <property type="evidence" value="ECO:0007669"/>
    <property type="project" value="TreeGrafter"/>
</dbReference>
<comment type="caution">
    <text evidence="4">The sequence shown here is derived from an EMBL/GenBank/DDBJ whole genome shotgun (WGS) entry which is preliminary data.</text>
</comment>
<dbReference type="InterPro" id="IPR001279">
    <property type="entry name" value="Metallo-B-lactamas"/>
</dbReference>
<dbReference type="InterPro" id="IPR036866">
    <property type="entry name" value="RibonucZ/Hydroxyglut_hydro"/>
</dbReference>
<name>A0A8H3TSJ2_9TREE</name>
<feature type="region of interest" description="Disordered" evidence="2">
    <location>
        <begin position="1"/>
        <end position="24"/>
    </location>
</feature>
<dbReference type="EMBL" id="BLZA01000017">
    <property type="protein sequence ID" value="GHJ86234.1"/>
    <property type="molecule type" value="Genomic_DNA"/>
</dbReference>
<dbReference type="Pfam" id="PF00753">
    <property type="entry name" value="Lactamase_B"/>
    <property type="match status" value="1"/>
</dbReference>
<dbReference type="OrthoDB" id="449487at2759"/>
<keyword evidence="1" id="KW-0479">Metal-binding</keyword>
<gene>
    <name evidence="4" type="ORF">NliqN6_2636</name>
</gene>
<dbReference type="SMART" id="SM00849">
    <property type="entry name" value="Lactamase_B"/>
    <property type="match status" value="1"/>
</dbReference>
<dbReference type="AlphaFoldDB" id="A0A8H3TSJ2"/>
<accession>A0A8H3TSJ2</accession>
<feature type="compositionally biased region" description="Polar residues" evidence="2">
    <location>
        <begin position="1"/>
        <end position="18"/>
    </location>
</feature>
<dbReference type="PANTHER" id="PTHR43084:SF1">
    <property type="entry name" value="PERSULFIDE DIOXYGENASE ETHE1, MITOCHONDRIAL"/>
    <property type="match status" value="1"/>
</dbReference>
<dbReference type="InterPro" id="IPR051682">
    <property type="entry name" value="Mito_Persulfide_Diox"/>
</dbReference>
<dbReference type="PANTHER" id="PTHR43084">
    <property type="entry name" value="PERSULFIDE DIOXYGENASE ETHE1"/>
    <property type="match status" value="1"/>
</dbReference>
<dbReference type="GO" id="GO:0050313">
    <property type="term" value="F:sulfur dioxygenase activity"/>
    <property type="evidence" value="ECO:0007669"/>
    <property type="project" value="InterPro"/>
</dbReference>
<dbReference type="CDD" id="cd07724">
    <property type="entry name" value="POD-like_MBL-fold"/>
    <property type="match status" value="1"/>
</dbReference>
<evidence type="ECO:0000313" key="4">
    <source>
        <dbReference type="EMBL" id="GHJ86234.1"/>
    </source>
</evidence>
<dbReference type="InterPro" id="IPR044528">
    <property type="entry name" value="POD-like_MBL-fold"/>
</dbReference>
<dbReference type="Proteomes" id="UP000620104">
    <property type="component" value="Unassembled WGS sequence"/>
</dbReference>
<reference evidence="4" key="1">
    <citation type="submission" date="2020-07" db="EMBL/GenBank/DDBJ databases">
        <title>Draft Genome Sequence of a Deep-Sea Yeast, Naganishia (Cryptococcus) liquefaciens strain N6.</title>
        <authorList>
            <person name="Han Y.W."/>
            <person name="Kajitani R."/>
            <person name="Morimoto H."/>
            <person name="Parhat M."/>
            <person name="Tsubouchi H."/>
            <person name="Bakenova O."/>
            <person name="Ogata M."/>
            <person name="Argunhan B."/>
            <person name="Aoki R."/>
            <person name="Kajiwara S."/>
            <person name="Itoh T."/>
            <person name="Iwasaki H."/>
        </authorList>
    </citation>
    <scope>NUCLEOTIDE SEQUENCE</scope>
    <source>
        <strain evidence="4">N6</strain>
    </source>
</reference>
<sequence length="344" mass="37342">MTSSPQQQTRLQSTSTPPAAQAFGMPLEPFKTHVPSSYPGSPRVHSFYDDPSSTWTFVIADPKTRKAIVIDPVLDYDSSAGKVSQKSVKGLAAFLQREGYEVARICETHVHADHLTGAHALKTLLPEHPPVYIGSRVVDVQEMFASVYGLQRDELEHAFDGYMHDGETFAIGSLTAVARSLPGHTPDSMGIQVGDTVFAGDSLFLPDVGTARVDFPGGDANALYNSIKSLFQLSEDFRIFSGKSLFSGPQSFKYSSSSGHDYPANRDKSCYSTVADQLAHNKHVGGPEANLDAFVVMRSQRDAGLGAPKLLHPSLQVNLRGGRMPKPDELGRSWIRIPLSGELP</sequence>
<organism evidence="4 5">
    <name type="scientific">Naganishia liquefaciens</name>
    <dbReference type="NCBI Taxonomy" id="104408"/>
    <lineage>
        <taxon>Eukaryota</taxon>
        <taxon>Fungi</taxon>
        <taxon>Dikarya</taxon>
        <taxon>Basidiomycota</taxon>
        <taxon>Agaricomycotina</taxon>
        <taxon>Tremellomycetes</taxon>
        <taxon>Filobasidiales</taxon>
        <taxon>Filobasidiaceae</taxon>
        <taxon>Naganishia</taxon>
    </lineage>
</organism>
<evidence type="ECO:0000259" key="3">
    <source>
        <dbReference type="SMART" id="SM00849"/>
    </source>
</evidence>
<dbReference type="GO" id="GO:0006749">
    <property type="term" value="P:glutathione metabolic process"/>
    <property type="evidence" value="ECO:0007669"/>
    <property type="project" value="InterPro"/>
</dbReference>
<evidence type="ECO:0000256" key="2">
    <source>
        <dbReference type="SAM" id="MobiDB-lite"/>
    </source>
</evidence>
<evidence type="ECO:0000256" key="1">
    <source>
        <dbReference type="ARBA" id="ARBA00022723"/>
    </source>
</evidence>
<dbReference type="SUPFAM" id="SSF56281">
    <property type="entry name" value="Metallo-hydrolase/oxidoreductase"/>
    <property type="match status" value="1"/>
</dbReference>
<keyword evidence="5" id="KW-1185">Reference proteome</keyword>